<organism evidence="1 2">
    <name type="scientific">Mythimna loreyi</name>
    <dbReference type="NCBI Taxonomy" id="667449"/>
    <lineage>
        <taxon>Eukaryota</taxon>
        <taxon>Metazoa</taxon>
        <taxon>Ecdysozoa</taxon>
        <taxon>Arthropoda</taxon>
        <taxon>Hexapoda</taxon>
        <taxon>Insecta</taxon>
        <taxon>Pterygota</taxon>
        <taxon>Neoptera</taxon>
        <taxon>Endopterygota</taxon>
        <taxon>Lepidoptera</taxon>
        <taxon>Glossata</taxon>
        <taxon>Ditrysia</taxon>
        <taxon>Noctuoidea</taxon>
        <taxon>Noctuidae</taxon>
        <taxon>Noctuinae</taxon>
        <taxon>Hadenini</taxon>
        <taxon>Mythimna</taxon>
    </lineage>
</organism>
<evidence type="ECO:0000313" key="1">
    <source>
        <dbReference type="EMBL" id="KAJ8714877.1"/>
    </source>
</evidence>
<reference evidence="1" key="1">
    <citation type="submission" date="2023-03" db="EMBL/GenBank/DDBJ databases">
        <title>Chromosome-level genomes of two armyworms, Mythimna separata and Mythimna loreyi, provide insights into the biosynthesis and reception of sex pheromones.</title>
        <authorList>
            <person name="Zhao H."/>
        </authorList>
    </citation>
    <scope>NUCLEOTIDE SEQUENCE</scope>
    <source>
        <strain evidence="1">BeijingLab</strain>
    </source>
</reference>
<accession>A0ACC2QEF4</accession>
<comment type="caution">
    <text evidence="1">The sequence shown here is derived from an EMBL/GenBank/DDBJ whole genome shotgun (WGS) entry which is preliminary data.</text>
</comment>
<sequence length="1183" mass="129982">MPRERSEDGDCNAIARLIKDFCSCSENGTWSPDMTSDKRKGPLLKSELTNMSAMRRRIISIAKRKTREVPEPPKLTYGNTFQKSSETLTSNLVNTTISSQSSTLRRNIDNFLLSRRMFALEEDIYEKPIQVKTPTCGENWSLSKAWRNNNSDFFNRSPTLDSHRLIERNHTQLERIDEIPHRKKRNKKMKEQLRYDRNIKRHIRIRVMLSLRMRRYMKRRMKKPGLQASQTVNVPPRRFPRGASVTSSFGTRSYRSVMTDKLGDGAVLFDIHEARNSTMELCHDYEEDLDTLQIALRAGNFRSGRLAVEGWWCGRAMAGAGGRANNGALALHYAAARGCLDCVRLLTNTTPDVSANTAMDNDVTPVYLAAQEGHLAVLKYLVLEAGGRLDARARDGMLPIHAAAQTGCLDCVKWMIVERGVDPNARDGDGATPLHFAASRGHLSTVRWLLRHGARLHLDRHGKSPINDAAENHHLECLNVLVAAGAAGADNKQLSSYKAIHSCACAPGEARCALPNCININGTRSPFYLHAPERERRNSVQERRGSLPSTAGSVSSARSGPADGLYVNPMQRATSTIATHHSSSGEESSACSASDADNAANGWFLHNNSNSSGAPAALYQRVRDLFHTRSPGPRGPAEGQEAPAMTVKAEIHGSAESTTAQEHSDSDSGAEATRRDHHYEDIYLPREEHQRRRSSSRDSGSHSRPGSAALVVDYNTKDNTDTASKAYEEVTPQSEVQTKSTIASKLAALTHKAQNFASRMSSAAGSRRASVSDETAVVQAASASSGVSSGGSSGDEAPPPPPPPPAPPAPPPPVVLEEPALKPSELRSRLAGRRGSAASADDDRPRGLNLVNKQAVLPFVPPAFPHNAPDRLIKPSEYLKTITAPCKRDDSAAEARPPPPPPVPADNVPPPPPQPPVVSHQPLAAISSAELTAVRLRTPATKTLSAPPPARSVSLQCLPSAAEIYKNAKTDLIEELKMSKDITGIKKLKVERARRESLQDKETFTEFTKRFTAENFVEQRCAQVPERDAAGNVIPAWKRQMLARRAAEKARKDLERELAGEAERRRAAAVPAWKRQLLQRREEAENRNSIYTPKVEETNGQSNGEWRAYPSGTQRAVSIDNISMCYDTPAQPMRAPSEAKLSSDHCNGHSTSNGKHEEEEEKAKIIPWRAQLRKTNSKLNLLE</sequence>
<gene>
    <name evidence="1" type="ORF">PYW08_004858</name>
</gene>
<keyword evidence="2" id="KW-1185">Reference proteome</keyword>
<evidence type="ECO:0000313" key="2">
    <source>
        <dbReference type="Proteomes" id="UP001231649"/>
    </source>
</evidence>
<protein>
    <submittedName>
        <fullName evidence="1">Uncharacterized protein</fullName>
    </submittedName>
</protein>
<dbReference type="EMBL" id="CM056793">
    <property type="protein sequence ID" value="KAJ8714877.1"/>
    <property type="molecule type" value="Genomic_DNA"/>
</dbReference>
<proteinExistence type="predicted"/>
<name>A0ACC2QEF4_9NEOP</name>
<dbReference type="Proteomes" id="UP001231649">
    <property type="component" value="Chromosome 17"/>
</dbReference>